<dbReference type="EMBL" id="REGN01000522">
    <property type="protein sequence ID" value="RNA41322.1"/>
    <property type="molecule type" value="Genomic_DNA"/>
</dbReference>
<feature type="signal peptide" evidence="1">
    <location>
        <begin position="1"/>
        <end position="19"/>
    </location>
</feature>
<name>A0A3M7SZY6_BRAPC</name>
<gene>
    <name evidence="2" type="ORF">BpHYR1_039618</name>
</gene>
<evidence type="ECO:0000313" key="2">
    <source>
        <dbReference type="EMBL" id="RNA41322.1"/>
    </source>
</evidence>
<accession>A0A3M7SZY6</accession>
<evidence type="ECO:0000256" key="1">
    <source>
        <dbReference type="SAM" id="SignalP"/>
    </source>
</evidence>
<protein>
    <submittedName>
        <fullName evidence="2">Uncharacterized protein</fullName>
    </submittedName>
</protein>
<comment type="caution">
    <text evidence="2">The sequence shown here is derived from an EMBL/GenBank/DDBJ whole genome shotgun (WGS) entry which is preliminary data.</text>
</comment>
<reference evidence="2 3" key="1">
    <citation type="journal article" date="2018" name="Sci. Rep.">
        <title>Genomic signatures of local adaptation to the degree of environmental predictability in rotifers.</title>
        <authorList>
            <person name="Franch-Gras L."/>
            <person name="Hahn C."/>
            <person name="Garcia-Roger E.M."/>
            <person name="Carmona M.J."/>
            <person name="Serra M."/>
            <person name="Gomez A."/>
        </authorList>
    </citation>
    <scope>NUCLEOTIDE SEQUENCE [LARGE SCALE GENOMIC DNA]</scope>
    <source>
        <strain evidence="2">HYR1</strain>
    </source>
</reference>
<evidence type="ECO:0000313" key="3">
    <source>
        <dbReference type="Proteomes" id="UP000276133"/>
    </source>
</evidence>
<feature type="non-terminal residue" evidence="2">
    <location>
        <position position="111"/>
    </location>
</feature>
<proteinExistence type="predicted"/>
<dbReference type="Proteomes" id="UP000276133">
    <property type="component" value="Unassembled WGS sequence"/>
</dbReference>
<keyword evidence="1" id="KW-0732">Signal</keyword>
<sequence>MNFFVIFSIFLKPLKYSSSSCKYSCDTEVSGWMYVVRLHHISSYLFCQSLYRLKKKLIKQNKNCNLQFFKAYILFLSKVEQNESEQKFYFAVPAGFFGGLSLIVEFSIRQR</sequence>
<keyword evidence="3" id="KW-1185">Reference proteome</keyword>
<feature type="chain" id="PRO_5018092182" evidence="1">
    <location>
        <begin position="20"/>
        <end position="111"/>
    </location>
</feature>
<organism evidence="2 3">
    <name type="scientific">Brachionus plicatilis</name>
    <name type="common">Marine rotifer</name>
    <name type="synonym">Brachionus muelleri</name>
    <dbReference type="NCBI Taxonomy" id="10195"/>
    <lineage>
        <taxon>Eukaryota</taxon>
        <taxon>Metazoa</taxon>
        <taxon>Spiralia</taxon>
        <taxon>Gnathifera</taxon>
        <taxon>Rotifera</taxon>
        <taxon>Eurotatoria</taxon>
        <taxon>Monogononta</taxon>
        <taxon>Pseudotrocha</taxon>
        <taxon>Ploima</taxon>
        <taxon>Brachionidae</taxon>
        <taxon>Brachionus</taxon>
    </lineage>
</organism>
<dbReference type="AlphaFoldDB" id="A0A3M7SZY6"/>